<dbReference type="AlphaFoldDB" id="K5VRZ4"/>
<dbReference type="HOGENOM" id="CLU_024266_1_0_1"/>
<accession>K5VRZ4</accession>
<name>K5VRZ4_PHACS</name>
<dbReference type="EMBL" id="JH930487">
    <property type="protein sequence ID" value="EKM49314.1"/>
    <property type="molecule type" value="Genomic_DNA"/>
</dbReference>
<dbReference type="GeneID" id="18911708"/>
<gene>
    <name evidence="1" type="ORF">PHACADRAFT_201797</name>
</gene>
<sequence>MAGRWAPFESVPIVTPSYVRLSILTLDNVVFMSKTELARLVDNFPTLSECHCWRLAFLDPSPVVQSRRTRRRALPTLHSLDCKIQHCKDMAVSTQVVLAADIVAPARRMGLDDRTWDATLQGLLALMPNGPGRASVCLDDRNGNMFDVVSIGCASFGPGASPPPAHVESITLDLSYNDAEVAHILPLDALQDVINSPYARFLCIDSAEPGYEGFEVTKRILCSVLHCTQLTWALESGKLRFWDRYHDCDPITSADILSVSKEHTINGTTITLDMMNKLSGYYAQFAFPFMNSQRSNTYESS</sequence>
<evidence type="ECO:0000313" key="2">
    <source>
        <dbReference type="Proteomes" id="UP000008370"/>
    </source>
</evidence>
<protein>
    <submittedName>
        <fullName evidence="1">Uncharacterized protein</fullName>
    </submittedName>
</protein>
<keyword evidence="2" id="KW-1185">Reference proteome</keyword>
<reference evidence="1 2" key="1">
    <citation type="journal article" date="2012" name="BMC Genomics">
        <title>Comparative genomics of the white-rot fungi, Phanerochaete carnosa and P. chrysosporium, to elucidate the genetic basis of the distinct wood types they colonize.</title>
        <authorList>
            <person name="Suzuki H."/>
            <person name="MacDonald J."/>
            <person name="Syed K."/>
            <person name="Salamov A."/>
            <person name="Hori C."/>
            <person name="Aerts A."/>
            <person name="Henrissat B."/>
            <person name="Wiebenga A."/>
            <person name="vanKuyk P.A."/>
            <person name="Barry K."/>
            <person name="Lindquist E."/>
            <person name="LaButti K."/>
            <person name="Lapidus A."/>
            <person name="Lucas S."/>
            <person name="Coutinho P."/>
            <person name="Gong Y."/>
            <person name="Samejima M."/>
            <person name="Mahadevan R."/>
            <person name="Abou-Zaid M."/>
            <person name="de Vries R.P."/>
            <person name="Igarashi K."/>
            <person name="Yadav J.S."/>
            <person name="Grigoriev I.V."/>
            <person name="Master E.R."/>
        </authorList>
    </citation>
    <scope>NUCLEOTIDE SEQUENCE [LARGE SCALE GENOMIC DNA]</scope>
    <source>
        <strain evidence="1 2">HHB-10118-sp</strain>
    </source>
</reference>
<dbReference type="KEGG" id="pco:PHACADRAFT_201797"/>
<evidence type="ECO:0000313" key="1">
    <source>
        <dbReference type="EMBL" id="EKM49314.1"/>
    </source>
</evidence>
<dbReference type="InParanoid" id="K5VRZ4"/>
<organism evidence="1 2">
    <name type="scientific">Phanerochaete carnosa (strain HHB-10118-sp)</name>
    <name type="common">White-rot fungus</name>
    <name type="synonym">Peniophora carnosa</name>
    <dbReference type="NCBI Taxonomy" id="650164"/>
    <lineage>
        <taxon>Eukaryota</taxon>
        <taxon>Fungi</taxon>
        <taxon>Dikarya</taxon>
        <taxon>Basidiomycota</taxon>
        <taxon>Agaricomycotina</taxon>
        <taxon>Agaricomycetes</taxon>
        <taxon>Polyporales</taxon>
        <taxon>Phanerochaetaceae</taxon>
        <taxon>Phanerochaete</taxon>
    </lineage>
</organism>
<dbReference type="RefSeq" id="XP_007402140.1">
    <property type="nucleotide sequence ID" value="XM_007402078.1"/>
</dbReference>
<dbReference type="Proteomes" id="UP000008370">
    <property type="component" value="Unassembled WGS sequence"/>
</dbReference>
<proteinExistence type="predicted"/>